<dbReference type="SUPFAM" id="SSF63829">
    <property type="entry name" value="Calcium-dependent phosphotriesterase"/>
    <property type="match status" value="1"/>
</dbReference>
<sequence length="298" mass="32903">MTTHSSSYPVENVLTLRSRLAESPAWDLARQCLYWVDIYNHRVHEFYPATGQTRYFDVGDVVGCLAIASNRRLLLALRHELAVYHLETGQQTTLLLLEADKPHNRFNDGKCDFAGRFWFGSMSTQGPEGCLYRYDPDGSLYCMETGLTISNGMGWSPDNQTFYLTDSGAQVIYAYKFDLGSGAIAQRRVLIDLKSTPFKPDGLTVDAQGCLWSAMWDGWCVIRFSPQGKELARVRLPVQRPTACTFGGADLKTLYVTTASVGLSEAEIQASVTSGDLFCIKTTVSGLPSGTFAGRLAS</sequence>
<name>A0ABW6IAX0_9CYAN</name>
<evidence type="ECO:0000259" key="2">
    <source>
        <dbReference type="Pfam" id="PF08450"/>
    </source>
</evidence>
<evidence type="ECO:0000256" key="1">
    <source>
        <dbReference type="ARBA" id="ARBA00008853"/>
    </source>
</evidence>
<dbReference type="EMBL" id="JBHZOL010000021">
    <property type="protein sequence ID" value="MFE4105303.1"/>
    <property type="molecule type" value="Genomic_DNA"/>
</dbReference>
<protein>
    <submittedName>
        <fullName evidence="3">SMP-30/gluconolactonase/LRE family protein</fullName>
        <ecNumber evidence="3">3.1.1.99</ecNumber>
    </submittedName>
</protein>
<dbReference type="PANTHER" id="PTHR10907:SF47">
    <property type="entry name" value="REGUCALCIN"/>
    <property type="match status" value="1"/>
</dbReference>
<keyword evidence="3" id="KW-0378">Hydrolase</keyword>
<dbReference type="PRINTS" id="PR01790">
    <property type="entry name" value="SMP30FAMILY"/>
</dbReference>
<feature type="domain" description="SMP-30/Gluconolactonase/LRE-like region" evidence="2">
    <location>
        <begin position="20"/>
        <end position="259"/>
    </location>
</feature>
<dbReference type="Pfam" id="PF08450">
    <property type="entry name" value="SGL"/>
    <property type="match status" value="1"/>
</dbReference>
<dbReference type="PANTHER" id="PTHR10907">
    <property type="entry name" value="REGUCALCIN"/>
    <property type="match status" value="1"/>
</dbReference>
<proteinExistence type="inferred from homology"/>
<dbReference type="Gene3D" id="2.120.10.30">
    <property type="entry name" value="TolB, C-terminal domain"/>
    <property type="match status" value="1"/>
</dbReference>
<dbReference type="InterPro" id="IPR005511">
    <property type="entry name" value="SMP-30"/>
</dbReference>
<evidence type="ECO:0000313" key="3">
    <source>
        <dbReference type="EMBL" id="MFE4105303.1"/>
    </source>
</evidence>
<dbReference type="RefSeq" id="WP_377961608.1">
    <property type="nucleotide sequence ID" value="NZ_JBHZOL010000021.1"/>
</dbReference>
<dbReference type="InterPro" id="IPR013658">
    <property type="entry name" value="SGL"/>
</dbReference>
<comment type="caution">
    <text evidence="3">The sequence shown here is derived from an EMBL/GenBank/DDBJ whole genome shotgun (WGS) entry which is preliminary data.</text>
</comment>
<dbReference type="InterPro" id="IPR011042">
    <property type="entry name" value="6-blade_b-propeller_TolB-like"/>
</dbReference>
<keyword evidence="4" id="KW-1185">Reference proteome</keyword>
<dbReference type="EC" id="3.1.1.99" evidence="3"/>
<accession>A0ABW6IAX0</accession>
<organism evidence="3 4">
    <name type="scientific">Almyronema epifaneia S1</name>
    <dbReference type="NCBI Taxonomy" id="2991925"/>
    <lineage>
        <taxon>Bacteria</taxon>
        <taxon>Bacillati</taxon>
        <taxon>Cyanobacteriota</taxon>
        <taxon>Cyanophyceae</taxon>
        <taxon>Nodosilineales</taxon>
        <taxon>Nodosilineaceae</taxon>
        <taxon>Almyronema</taxon>
        <taxon>Almyronema epifaneia</taxon>
    </lineage>
</organism>
<reference evidence="3 4" key="1">
    <citation type="submission" date="2024-10" db="EMBL/GenBank/DDBJ databases">
        <authorList>
            <person name="Ratan Roy A."/>
            <person name="Morales Sandoval P.H."/>
            <person name="De Los Santos Villalobos S."/>
            <person name="Chakraborty S."/>
            <person name="Mukherjee J."/>
        </authorList>
    </citation>
    <scope>NUCLEOTIDE SEQUENCE [LARGE SCALE GENOMIC DNA]</scope>
    <source>
        <strain evidence="3 4">S1</strain>
    </source>
</reference>
<dbReference type="Proteomes" id="UP001600165">
    <property type="component" value="Unassembled WGS sequence"/>
</dbReference>
<evidence type="ECO:0000313" key="4">
    <source>
        <dbReference type="Proteomes" id="UP001600165"/>
    </source>
</evidence>
<gene>
    <name evidence="3" type="ORF">ACFVKH_03370</name>
</gene>
<comment type="similarity">
    <text evidence="1">Belongs to the SMP-30/CGR1 family.</text>
</comment>
<dbReference type="GO" id="GO:0016787">
    <property type="term" value="F:hydrolase activity"/>
    <property type="evidence" value="ECO:0007669"/>
    <property type="project" value="UniProtKB-KW"/>
</dbReference>